<comment type="similarity">
    <text evidence="2 10">Belongs to the class I-like SAM-binding methyltransferase superfamily. RsmB/NOP family.</text>
</comment>
<reference evidence="13" key="1">
    <citation type="submission" date="2022-10" db="EMBL/GenBank/DDBJ databases">
        <title>Culturing micro-colonial fungi from biological soil crusts in the Mojave desert and describing Neophaeococcomyces mojavensis, and introducing the new genera and species Taxawa tesnikishii.</title>
        <authorList>
            <person name="Kurbessoian T."/>
            <person name="Stajich J.E."/>
        </authorList>
    </citation>
    <scope>NUCLEOTIDE SEQUENCE</scope>
    <source>
        <strain evidence="13">TK_35</strain>
    </source>
</reference>
<feature type="region of interest" description="Disordered" evidence="11">
    <location>
        <begin position="1398"/>
        <end position="1482"/>
    </location>
</feature>
<keyword evidence="3" id="KW-0820">tRNA-binding</keyword>
<feature type="domain" description="SAM-dependent MTase RsmB/NOP-type" evidence="12">
    <location>
        <begin position="676"/>
        <end position="1075"/>
    </location>
</feature>
<dbReference type="Gene3D" id="3.40.50.150">
    <property type="entry name" value="Vaccinia Virus protein VP39"/>
    <property type="match status" value="1"/>
</dbReference>
<dbReference type="InterPro" id="IPR029063">
    <property type="entry name" value="SAM-dependent_MTases_sf"/>
</dbReference>
<feature type="binding site" evidence="10">
    <location>
        <position position="849"/>
    </location>
    <ligand>
        <name>S-adenosyl-L-methionine</name>
        <dbReference type="ChEBI" id="CHEBI:59789"/>
    </ligand>
</feature>
<evidence type="ECO:0000313" key="13">
    <source>
        <dbReference type="EMBL" id="KAJ9623783.1"/>
    </source>
</evidence>
<dbReference type="InterPro" id="IPR036188">
    <property type="entry name" value="FAD/NAD-bd_sf"/>
</dbReference>
<dbReference type="Pfam" id="PF01189">
    <property type="entry name" value="Methyltr_RsmB-F"/>
    <property type="match status" value="1"/>
</dbReference>
<feature type="compositionally biased region" description="Polar residues" evidence="11">
    <location>
        <begin position="1085"/>
        <end position="1094"/>
    </location>
</feature>
<sequence length="1482" mass="165994">MAREIELLIVGAGLHGLCMAKTYLELNPGADILVVDKAESIGGSWAEERLYPRLKTNNVLGSYEFSDFPMIPEKYGATPGTHIPGRVVHNYLCDVATHYGIDAAFQPRTTVEQAKLQDDRLWMVKLRRSDSSGMAEEFLIAEKMVIATGLTSEPYLPIIPGTDDFHGLLIHSKQLKERAADLTACKDVVVLGGNKSAWDVCYDAARSGARVRMVIRPSGGGPSYVWPKSFNYGPFKLSLARMSATRFFMAFDPTLFGRRGCMSWWYRFLHCTSIGNKICSFFWNRLDKHIKRLNGYNTHPELRKLEPWTTPFWMGNSLSIHNYETNWFDLVREGKITVHIADVVLLSSEDVHLSNSETLHADAFVCCTGWKTKSTVHFDLPVQDHGIKETMLEAEKAEAEIETELRYLRTLRKRTSNAPHLKEQPITKSLPTSNHYYRFMVPPDGYFLENKNLAFIGAHSSIHAVVVAQAQALWISAFLDGKLKHLQPRQIDANAVRYDSILHGIYGMLRRPKECGGAAGRYPDLVFDSIPYVDVLLQDLGLDITRKRGRWNNIFGPHMPADYRGLVKEWKIRNLGNHPYQIRIPTKYASLPEKRLALKQHKAEGQRADARLNLRNSDCGSTLIVVGKGGFNRGGGGGGPRQDNRGNKADIIRNNERFEEYYNELGVIPNEEKEDFWAAMRRDLPNSFRFTGSKAHALAVQQRLRDYYIPEITSITYEGRYVDTPQPVSWYPDQLAWFMTTPKNVIRRFPPFASFQKFLVAETDVGNITRQEVVSMIPPLLMDIKPGMTVLDLCAAPGSKSAQLIEMLHAGEEERSRQVAANTANGLDKPQGEDFSDDGRSTGLLIANDVDYKRAHMLVHQVKRLSSPNIIVTNHDATIFPSIKIPSLPDSSGKPVHNRYLKFDRILADVPCSGDGTVRKNMEIWKNWTPSNGLGLHSTQVRILIRALQMLKVGGRVVYSTCSMNPVEDEAVLAEAILRCGGDKFVELQETKDYLPGLKRTPGMTSWKVMDKSGRIWSDYDAVLEQKTTVGEDGLSRLSESVFPPKEDLHLERAMRVFPHTQNTGAFFIAILEKKSEIKARTEAKASSTGSTAPTPKPEKVEAANTTGEAVQLETAADGTIDSVNGTAPPDADVPGKRKRSEDDDVADEAAPLKRAKSQQDEAVPNGSTGTSIPVPAAPTPRPGQTPKKKNREQPFEEPFKYLSPDLPELKQIKEFYNLSPRFPQDRYMVRNADGIPAKNMYYTSALAKDILTENEGKGLKFVHAGVKMFVKQDAPSPEVCPWRIQTDGLRLLETWVGPERIVKLHRKETLRRLLVEMFPRFNGEEYKNLGEVGEQILGLKMGCCVLVVEPTDDDPDGLSERMVFPLWKSIQSVNLMLPKEDRKAMLLRLFNDDTPLVNASKGWQKNGTKSAAEKKEAENEERNKPDAGAASDAQNGISTGQEEQNQRRRNSSSPEPEVEEAKDDDVDDDEDGGVVIDTGNA</sequence>
<evidence type="ECO:0000256" key="7">
    <source>
        <dbReference type="ARBA" id="ARBA00022694"/>
    </source>
</evidence>
<organism evidence="13 14">
    <name type="scientific">Knufia peltigerae</name>
    <dbReference type="NCBI Taxonomy" id="1002370"/>
    <lineage>
        <taxon>Eukaryota</taxon>
        <taxon>Fungi</taxon>
        <taxon>Dikarya</taxon>
        <taxon>Ascomycota</taxon>
        <taxon>Pezizomycotina</taxon>
        <taxon>Eurotiomycetes</taxon>
        <taxon>Chaetothyriomycetidae</taxon>
        <taxon>Chaetothyriales</taxon>
        <taxon>Trichomeriaceae</taxon>
        <taxon>Knufia</taxon>
    </lineage>
</organism>
<dbReference type="GO" id="GO:0016428">
    <property type="term" value="F:tRNA (cytidine-5-)-methyltransferase activity"/>
    <property type="evidence" value="ECO:0007669"/>
    <property type="project" value="InterPro"/>
</dbReference>
<keyword evidence="8 10" id="KW-0694">RNA-binding</keyword>
<feature type="binding site" evidence="10">
    <location>
        <begin position="794"/>
        <end position="800"/>
    </location>
    <ligand>
        <name>S-adenosyl-L-methionine</name>
        <dbReference type="ChEBI" id="CHEBI:59789"/>
    </ligand>
</feature>
<dbReference type="PANTHER" id="PTHR22808:SF1">
    <property type="entry name" value="RNA CYTOSINE-C(5)-METHYLTRANSFERASE NSUN2-RELATED"/>
    <property type="match status" value="1"/>
</dbReference>
<feature type="compositionally biased region" description="Basic and acidic residues" evidence="11">
    <location>
        <begin position="1412"/>
        <end position="1426"/>
    </location>
</feature>
<dbReference type="GO" id="GO:0005634">
    <property type="term" value="C:nucleus"/>
    <property type="evidence" value="ECO:0007669"/>
    <property type="project" value="UniProtKB-SubCell"/>
</dbReference>
<evidence type="ECO:0000256" key="8">
    <source>
        <dbReference type="ARBA" id="ARBA00022884"/>
    </source>
</evidence>
<protein>
    <submittedName>
        <fullName evidence="13">tRNA (Cytosine-5-)-methyltransferase ncl1</fullName>
        <ecNumber evidence="13">2.1.1.202</ecNumber>
    </submittedName>
</protein>
<dbReference type="InterPro" id="IPR057285">
    <property type="entry name" value="Pre-PUA_NSUN2"/>
</dbReference>
<dbReference type="PROSITE" id="PS51686">
    <property type="entry name" value="SAM_MT_RSMB_NOP"/>
    <property type="match status" value="1"/>
</dbReference>
<dbReference type="InterPro" id="IPR049560">
    <property type="entry name" value="MeTrfase_RsmB-F_NOP2_cat"/>
</dbReference>
<dbReference type="InterPro" id="IPR001678">
    <property type="entry name" value="MeTrfase_RsmB-F_NOP2_dom"/>
</dbReference>
<feature type="active site" description="Nucleophile" evidence="10">
    <location>
        <position position="962"/>
    </location>
</feature>
<comment type="caution">
    <text evidence="13">The sequence shown here is derived from an EMBL/GenBank/DDBJ whole genome shotgun (WGS) entry which is preliminary data.</text>
</comment>
<dbReference type="GO" id="GO:0000049">
    <property type="term" value="F:tRNA binding"/>
    <property type="evidence" value="ECO:0007669"/>
    <property type="project" value="UniProtKB-KW"/>
</dbReference>
<dbReference type="GO" id="GO:0005737">
    <property type="term" value="C:cytoplasm"/>
    <property type="evidence" value="ECO:0007669"/>
    <property type="project" value="TreeGrafter"/>
</dbReference>
<evidence type="ECO:0000256" key="4">
    <source>
        <dbReference type="ARBA" id="ARBA00022603"/>
    </source>
</evidence>
<evidence type="ECO:0000256" key="5">
    <source>
        <dbReference type="ARBA" id="ARBA00022679"/>
    </source>
</evidence>
<proteinExistence type="inferred from homology"/>
<dbReference type="GO" id="GO:0030488">
    <property type="term" value="P:tRNA methylation"/>
    <property type="evidence" value="ECO:0007669"/>
    <property type="project" value="TreeGrafter"/>
</dbReference>
<accession>A0AA39CTK2</accession>
<keyword evidence="5 10" id="KW-0808">Transferase</keyword>
<feature type="binding site" evidence="10">
    <location>
        <position position="909"/>
    </location>
    <ligand>
        <name>S-adenosyl-L-methionine</name>
        <dbReference type="ChEBI" id="CHEBI:59789"/>
    </ligand>
</feature>
<dbReference type="SUPFAM" id="SSF53335">
    <property type="entry name" value="S-adenosyl-L-methionine-dependent methyltransferases"/>
    <property type="match status" value="1"/>
</dbReference>
<keyword evidence="9" id="KW-0539">Nucleus</keyword>
<evidence type="ECO:0000313" key="14">
    <source>
        <dbReference type="Proteomes" id="UP001172681"/>
    </source>
</evidence>
<comment type="subcellular location">
    <subcellularLocation>
        <location evidence="1">Nucleus</location>
    </subcellularLocation>
</comment>
<dbReference type="PRINTS" id="PR02008">
    <property type="entry name" value="RCMTFAMILY"/>
</dbReference>
<dbReference type="Pfam" id="PF25378">
    <property type="entry name" value="PUA_NSUN2"/>
    <property type="match status" value="1"/>
</dbReference>
<dbReference type="Pfam" id="PF25376">
    <property type="entry name" value="Pre-PUA_NSUN2"/>
    <property type="match status" value="1"/>
</dbReference>
<gene>
    <name evidence="13" type="primary">NCL1</name>
    <name evidence="13" type="ORF">H2204_011075</name>
</gene>
<evidence type="ECO:0000256" key="3">
    <source>
        <dbReference type="ARBA" id="ARBA00022555"/>
    </source>
</evidence>
<dbReference type="PROSITE" id="PS01153">
    <property type="entry name" value="NOL1_NOP2_SUN"/>
    <property type="match status" value="1"/>
</dbReference>
<feature type="binding site" evidence="10">
    <location>
        <position position="876"/>
    </location>
    <ligand>
        <name>S-adenosyl-L-methionine</name>
        <dbReference type="ChEBI" id="CHEBI:59789"/>
    </ligand>
</feature>
<dbReference type="SUPFAM" id="SSF51905">
    <property type="entry name" value="FAD/NAD(P)-binding domain"/>
    <property type="match status" value="2"/>
</dbReference>
<evidence type="ECO:0000256" key="10">
    <source>
        <dbReference type="PROSITE-ProRule" id="PRU01023"/>
    </source>
</evidence>
<dbReference type="Proteomes" id="UP001172681">
    <property type="component" value="Unassembled WGS sequence"/>
</dbReference>
<dbReference type="Pfam" id="PF13738">
    <property type="entry name" value="Pyr_redox_3"/>
    <property type="match status" value="1"/>
</dbReference>
<dbReference type="InterPro" id="IPR023270">
    <property type="entry name" value="RCMT_NCL1"/>
</dbReference>
<dbReference type="Gene3D" id="3.50.50.60">
    <property type="entry name" value="FAD/NAD(P)-binding domain"/>
    <property type="match status" value="1"/>
</dbReference>
<dbReference type="InterPro" id="IPR023267">
    <property type="entry name" value="RCMT"/>
</dbReference>
<dbReference type="EC" id="2.1.1.202" evidence="13"/>
<evidence type="ECO:0000259" key="12">
    <source>
        <dbReference type="PROSITE" id="PS51686"/>
    </source>
</evidence>
<dbReference type="InterPro" id="IPR018314">
    <property type="entry name" value="RsmB/NOL1/NOP2-like_CS"/>
</dbReference>
<evidence type="ECO:0000256" key="9">
    <source>
        <dbReference type="ARBA" id="ARBA00023242"/>
    </source>
</evidence>
<dbReference type="PANTHER" id="PTHR22808">
    <property type="entry name" value="NCL1 YEAST -RELATED NOL1/NOP2/FMU SUN DOMAIN-CONTAINING"/>
    <property type="match status" value="1"/>
</dbReference>
<keyword evidence="14" id="KW-1185">Reference proteome</keyword>
<feature type="region of interest" description="Disordered" evidence="11">
    <location>
        <begin position="1082"/>
        <end position="1197"/>
    </location>
</feature>
<keyword evidence="4 10" id="KW-0489">Methyltransferase</keyword>
<keyword evidence="7" id="KW-0819">tRNA processing</keyword>
<evidence type="ECO:0000256" key="6">
    <source>
        <dbReference type="ARBA" id="ARBA00022691"/>
    </source>
</evidence>
<name>A0AA39CTK2_9EURO</name>
<dbReference type="EMBL" id="JAPDRN010000098">
    <property type="protein sequence ID" value="KAJ9623783.1"/>
    <property type="molecule type" value="Genomic_DNA"/>
</dbReference>
<evidence type="ECO:0000256" key="1">
    <source>
        <dbReference type="ARBA" id="ARBA00004123"/>
    </source>
</evidence>
<dbReference type="InterPro" id="IPR057286">
    <property type="entry name" value="PUA_NSUN2"/>
</dbReference>
<evidence type="ECO:0000256" key="2">
    <source>
        <dbReference type="ARBA" id="ARBA00007494"/>
    </source>
</evidence>
<dbReference type="PRINTS" id="PR02011">
    <property type="entry name" value="RCMTNCL1"/>
</dbReference>
<evidence type="ECO:0000256" key="11">
    <source>
        <dbReference type="SAM" id="MobiDB-lite"/>
    </source>
</evidence>
<feature type="compositionally biased region" description="Acidic residues" evidence="11">
    <location>
        <begin position="1457"/>
        <end position="1473"/>
    </location>
</feature>
<keyword evidence="6 10" id="KW-0949">S-adenosyl-L-methionine</keyword>
<feature type="compositionally biased region" description="Polar residues" evidence="11">
    <location>
        <begin position="1433"/>
        <end position="1444"/>
    </location>
</feature>